<comment type="caution">
    <text evidence="2">The sequence shown here is derived from an EMBL/GenBank/DDBJ whole genome shotgun (WGS) entry which is preliminary data.</text>
</comment>
<keyword evidence="3" id="KW-1185">Reference proteome</keyword>
<dbReference type="AlphaFoldDB" id="A0A9Q3D005"/>
<evidence type="ECO:0000256" key="1">
    <source>
        <dbReference type="SAM" id="MobiDB-lite"/>
    </source>
</evidence>
<evidence type="ECO:0000313" key="2">
    <source>
        <dbReference type="EMBL" id="MBW0491402.1"/>
    </source>
</evidence>
<accession>A0A9Q3D005</accession>
<sequence length="376" mass="44312">MAGDELYASSPLVHKEKVTGRHHPYASKPRTGHTSSSREKIVDDEDENISPTQSERNNEPRRDNFTVHEQGTQSNSEFTHPQMALAQSMLEQCKMRQQRNQDHKAHNVEKRASQKEQQKWLKAELPENVHGMRSAVHTHCLFLLKVRDKDFSSQPAPPSTAEHEIEIQVAGHLGYVPKDVFNEPLTQVQSQGFQSYCKNELHKLGLKQFTWEWESSWQDPLNKLMSMLFYCTFCLALVSTEYHHYFWNKDHNNYGVVAALMEQYFNYLKREWKSFQKDSKYMVKRKENKKLSEICQRVTYCISFHCEQCLMIIYLSMCKPVSAFMNGVIWLHFPFYHHNSMTLGYVQILRRWSKMDVKFIAKWAYAGAQAYLMSWY</sequence>
<reference evidence="2" key="1">
    <citation type="submission" date="2021-03" db="EMBL/GenBank/DDBJ databases">
        <title>Draft genome sequence of rust myrtle Austropuccinia psidii MF-1, a brazilian biotype.</title>
        <authorList>
            <person name="Quecine M.C."/>
            <person name="Pachon D.M.R."/>
            <person name="Bonatelli M.L."/>
            <person name="Correr F.H."/>
            <person name="Franceschini L.M."/>
            <person name="Leite T.F."/>
            <person name="Margarido G.R.A."/>
            <person name="Almeida C.A."/>
            <person name="Ferrarezi J.A."/>
            <person name="Labate C.A."/>
        </authorList>
    </citation>
    <scope>NUCLEOTIDE SEQUENCE</scope>
    <source>
        <strain evidence="2">MF-1</strain>
    </source>
</reference>
<proteinExistence type="predicted"/>
<dbReference type="Proteomes" id="UP000765509">
    <property type="component" value="Unassembled WGS sequence"/>
</dbReference>
<gene>
    <name evidence="2" type="ORF">O181_031117</name>
</gene>
<dbReference type="OrthoDB" id="2501705at2759"/>
<organism evidence="2 3">
    <name type="scientific">Austropuccinia psidii MF-1</name>
    <dbReference type="NCBI Taxonomy" id="1389203"/>
    <lineage>
        <taxon>Eukaryota</taxon>
        <taxon>Fungi</taxon>
        <taxon>Dikarya</taxon>
        <taxon>Basidiomycota</taxon>
        <taxon>Pucciniomycotina</taxon>
        <taxon>Pucciniomycetes</taxon>
        <taxon>Pucciniales</taxon>
        <taxon>Sphaerophragmiaceae</taxon>
        <taxon>Austropuccinia</taxon>
    </lineage>
</organism>
<protein>
    <submittedName>
        <fullName evidence="2">Uncharacterized protein</fullName>
    </submittedName>
</protein>
<name>A0A9Q3D005_9BASI</name>
<dbReference type="EMBL" id="AVOT02011067">
    <property type="protein sequence ID" value="MBW0491402.1"/>
    <property type="molecule type" value="Genomic_DNA"/>
</dbReference>
<evidence type="ECO:0000313" key="3">
    <source>
        <dbReference type="Proteomes" id="UP000765509"/>
    </source>
</evidence>
<feature type="region of interest" description="Disordered" evidence="1">
    <location>
        <begin position="1"/>
        <end position="63"/>
    </location>
</feature>